<dbReference type="PROSITE" id="PS50110">
    <property type="entry name" value="RESPONSE_REGULATORY"/>
    <property type="match status" value="1"/>
</dbReference>
<dbReference type="SUPFAM" id="SSF52172">
    <property type="entry name" value="CheY-like"/>
    <property type="match status" value="1"/>
</dbReference>
<dbReference type="SMART" id="SM00448">
    <property type="entry name" value="REC"/>
    <property type="match status" value="1"/>
</dbReference>
<dbReference type="SMART" id="SM00862">
    <property type="entry name" value="Trans_reg_C"/>
    <property type="match status" value="1"/>
</dbReference>
<dbReference type="EMBL" id="BAAATJ010000024">
    <property type="protein sequence ID" value="GAA2410480.1"/>
    <property type="molecule type" value="Genomic_DNA"/>
</dbReference>
<dbReference type="InterPro" id="IPR039420">
    <property type="entry name" value="WalR-like"/>
</dbReference>
<dbReference type="Gene3D" id="3.40.50.2300">
    <property type="match status" value="1"/>
</dbReference>
<evidence type="ECO:0000259" key="4">
    <source>
        <dbReference type="PROSITE" id="PS50110"/>
    </source>
</evidence>
<dbReference type="Gene3D" id="1.10.10.10">
    <property type="entry name" value="Winged helix-like DNA-binding domain superfamily/Winged helix DNA-binding domain"/>
    <property type="match status" value="1"/>
</dbReference>
<dbReference type="InterPro" id="IPR001867">
    <property type="entry name" value="OmpR/PhoB-type_DNA-bd"/>
</dbReference>
<feature type="DNA-binding region" description="OmpR/PhoB-type" evidence="3">
    <location>
        <begin position="126"/>
        <end position="220"/>
    </location>
</feature>
<accession>A0ABN3IR29</accession>
<evidence type="ECO:0000313" key="7">
    <source>
        <dbReference type="Proteomes" id="UP001500058"/>
    </source>
</evidence>
<dbReference type="Proteomes" id="UP001500058">
    <property type="component" value="Unassembled WGS sequence"/>
</dbReference>
<keyword evidence="7" id="KW-1185">Reference proteome</keyword>
<evidence type="ECO:0000256" key="3">
    <source>
        <dbReference type="PROSITE-ProRule" id="PRU01091"/>
    </source>
</evidence>
<dbReference type="PANTHER" id="PTHR48111:SF38">
    <property type="entry name" value="TWO-COMPONENT RESPONSE REGULATOR"/>
    <property type="match status" value="1"/>
</dbReference>
<gene>
    <name evidence="6" type="ORF">GCM10010420_44010</name>
</gene>
<protein>
    <submittedName>
        <fullName evidence="6">Response regulator transcription factor</fullName>
    </submittedName>
</protein>
<sequence length="221" mass="24634">MSRILIVEDEERIASFVDKGLRANGFTTTIARDGDTAYDYARTGGFDLVLLDIGLPGRDGFTVLRELREARVTVPVIVLTARDSVRDTVAGLEGGADDWMTKPFRFEELLARVRLRMRTAARAPEVTVLRGAGVDLDLRTRRARAGGGTVDLTSREFVLLELFLRHPGQVLSREQILSHVWGYDFDPGSNIVDVYVRALRKKLGQGVVETVRGMGYRLARD</sequence>
<feature type="domain" description="Response regulatory" evidence="4">
    <location>
        <begin position="3"/>
        <end position="117"/>
    </location>
</feature>
<reference evidence="6 7" key="1">
    <citation type="journal article" date="2019" name="Int. J. Syst. Evol. Microbiol.">
        <title>The Global Catalogue of Microorganisms (GCM) 10K type strain sequencing project: providing services to taxonomists for standard genome sequencing and annotation.</title>
        <authorList>
            <consortium name="The Broad Institute Genomics Platform"/>
            <consortium name="The Broad Institute Genome Sequencing Center for Infectious Disease"/>
            <person name="Wu L."/>
            <person name="Ma J."/>
        </authorList>
    </citation>
    <scope>NUCLEOTIDE SEQUENCE [LARGE SCALE GENOMIC DNA]</scope>
    <source>
        <strain evidence="6 7">JCM 6921</strain>
    </source>
</reference>
<dbReference type="Pfam" id="PF00072">
    <property type="entry name" value="Response_reg"/>
    <property type="match status" value="1"/>
</dbReference>
<dbReference type="Gene3D" id="6.10.250.690">
    <property type="match status" value="1"/>
</dbReference>
<feature type="modified residue" description="4-aspartylphosphate" evidence="2">
    <location>
        <position position="52"/>
    </location>
</feature>
<dbReference type="InterPro" id="IPR001789">
    <property type="entry name" value="Sig_transdc_resp-reg_receiver"/>
</dbReference>
<dbReference type="Pfam" id="PF00486">
    <property type="entry name" value="Trans_reg_C"/>
    <property type="match status" value="1"/>
</dbReference>
<keyword evidence="2" id="KW-0597">Phosphoprotein</keyword>
<organism evidence="6 7">
    <name type="scientific">Streptomyces glaucosporus</name>
    <dbReference type="NCBI Taxonomy" id="284044"/>
    <lineage>
        <taxon>Bacteria</taxon>
        <taxon>Bacillati</taxon>
        <taxon>Actinomycetota</taxon>
        <taxon>Actinomycetes</taxon>
        <taxon>Kitasatosporales</taxon>
        <taxon>Streptomycetaceae</taxon>
        <taxon>Streptomyces</taxon>
    </lineage>
</organism>
<dbReference type="RefSeq" id="WP_344632832.1">
    <property type="nucleotide sequence ID" value="NZ_BAAATJ010000024.1"/>
</dbReference>
<keyword evidence="1 3" id="KW-0238">DNA-binding</keyword>
<evidence type="ECO:0000256" key="1">
    <source>
        <dbReference type="ARBA" id="ARBA00023125"/>
    </source>
</evidence>
<proteinExistence type="predicted"/>
<dbReference type="SUPFAM" id="SSF46894">
    <property type="entry name" value="C-terminal effector domain of the bipartite response regulators"/>
    <property type="match status" value="1"/>
</dbReference>
<dbReference type="CDD" id="cd00383">
    <property type="entry name" value="trans_reg_C"/>
    <property type="match status" value="1"/>
</dbReference>
<dbReference type="InterPro" id="IPR016032">
    <property type="entry name" value="Sig_transdc_resp-reg_C-effctor"/>
</dbReference>
<evidence type="ECO:0000259" key="5">
    <source>
        <dbReference type="PROSITE" id="PS51755"/>
    </source>
</evidence>
<comment type="caution">
    <text evidence="6">The sequence shown here is derived from an EMBL/GenBank/DDBJ whole genome shotgun (WGS) entry which is preliminary data.</text>
</comment>
<dbReference type="InterPro" id="IPR036388">
    <property type="entry name" value="WH-like_DNA-bd_sf"/>
</dbReference>
<dbReference type="PROSITE" id="PS51755">
    <property type="entry name" value="OMPR_PHOB"/>
    <property type="match status" value="1"/>
</dbReference>
<feature type="domain" description="OmpR/PhoB-type" evidence="5">
    <location>
        <begin position="126"/>
        <end position="220"/>
    </location>
</feature>
<dbReference type="PANTHER" id="PTHR48111">
    <property type="entry name" value="REGULATOR OF RPOS"/>
    <property type="match status" value="1"/>
</dbReference>
<evidence type="ECO:0000256" key="2">
    <source>
        <dbReference type="PROSITE-ProRule" id="PRU00169"/>
    </source>
</evidence>
<name>A0ABN3IR29_9ACTN</name>
<evidence type="ECO:0000313" key="6">
    <source>
        <dbReference type="EMBL" id="GAA2410480.1"/>
    </source>
</evidence>
<dbReference type="InterPro" id="IPR011006">
    <property type="entry name" value="CheY-like_superfamily"/>
</dbReference>